<reference evidence="1 2" key="1">
    <citation type="submission" date="2020-02" db="EMBL/GenBank/DDBJ databases">
        <authorList>
            <person name="Ferguson B K."/>
        </authorList>
    </citation>
    <scope>NUCLEOTIDE SEQUENCE [LARGE SCALE GENOMIC DNA]</scope>
</reference>
<gene>
    <name evidence="1" type="ORF">NTEN_LOCUS11708</name>
</gene>
<name>A0A6H5GUG6_9HEMI</name>
<dbReference type="Proteomes" id="UP000479000">
    <property type="component" value="Unassembled WGS sequence"/>
</dbReference>
<protein>
    <submittedName>
        <fullName evidence="1">Uncharacterized protein</fullName>
    </submittedName>
</protein>
<sequence>MWQDFEVEGSDGLTAYQPRCNFTVAFEGFQGMWTELSLLRQASLLRRSHSSPNSLTNSQKKKIVRQAADFTPTSADQIKKSRRCRSICETMKYLSYLQQHSKWTEAGANLQEPNAPPLVWPLAR</sequence>
<dbReference type="EMBL" id="CADCXU010017469">
    <property type="protein sequence ID" value="CAB0006231.1"/>
    <property type="molecule type" value="Genomic_DNA"/>
</dbReference>
<dbReference type="AlphaFoldDB" id="A0A6H5GUG6"/>
<proteinExistence type="predicted"/>
<feature type="non-terminal residue" evidence="1">
    <location>
        <position position="124"/>
    </location>
</feature>
<organism evidence="1 2">
    <name type="scientific">Nesidiocoris tenuis</name>
    <dbReference type="NCBI Taxonomy" id="355587"/>
    <lineage>
        <taxon>Eukaryota</taxon>
        <taxon>Metazoa</taxon>
        <taxon>Ecdysozoa</taxon>
        <taxon>Arthropoda</taxon>
        <taxon>Hexapoda</taxon>
        <taxon>Insecta</taxon>
        <taxon>Pterygota</taxon>
        <taxon>Neoptera</taxon>
        <taxon>Paraneoptera</taxon>
        <taxon>Hemiptera</taxon>
        <taxon>Heteroptera</taxon>
        <taxon>Panheteroptera</taxon>
        <taxon>Cimicomorpha</taxon>
        <taxon>Miridae</taxon>
        <taxon>Dicyphina</taxon>
        <taxon>Nesidiocoris</taxon>
    </lineage>
</organism>
<accession>A0A6H5GUG6</accession>
<evidence type="ECO:0000313" key="1">
    <source>
        <dbReference type="EMBL" id="CAB0006231.1"/>
    </source>
</evidence>
<keyword evidence="2" id="KW-1185">Reference proteome</keyword>
<evidence type="ECO:0000313" key="2">
    <source>
        <dbReference type="Proteomes" id="UP000479000"/>
    </source>
</evidence>